<accession>A0A5J6ZDK6</accession>
<dbReference type="InterPro" id="IPR036950">
    <property type="entry name" value="PBP_transglycosylase"/>
</dbReference>
<reference evidence="2 3" key="1">
    <citation type="submission" date="2019-07" db="EMBL/GenBank/DDBJ databases">
        <title>Buchnera limit thermal tolerance of host aphids.</title>
        <authorList>
            <person name="Zhang B."/>
            <person name="Moran N."/>
        </authorList>
    </citation>
    <scope>NUCLEOTIDE SEQUENCE [LARGE SCALE GENOMIC DNA]</scope>
    <source>
        <strain evidence="2 3">Ago-UT1</strain>
    </source>
</reference>
<proteinExistence type="predicted"/>
<dbReference type="Pfam" id="PF00912">
    <property type="entry name" value="Transgly"/>
    <property type="match status" value="1"/>
</dbReference>
<dbReference type="Gene3D" id="1.10.3810.10">
    <property type="entry name" value="Biosynthetic peptidoglycan transglycosylase-like"/>
    <property type="match status" value="1"/>
</dbReference>
<sequence length="44" mass="4957">MVLIETLLAIEDRNFYNNDGINISSIMSSILVSIVAKKYKKVVL</sequence>
<protein>
    <recommendedName>
        <fullName evidence="1">Glycosyl transferase family 51 domain-containing protein</fullName>
    </recommendedName>
</protein>
<evidence type="ECO:0000259" key="1">
    <source>
        <dbReference type="Pfam" id="PF00912"/>
    </source>
</evidence>
<evidence type="ECO:0000313" key="3">
    <source>
        <dbReference type="Proteomes" id="UP000326914"/>
    </source>
</evidence>
<dbReference type="InterPro" id="IPR023346">
    <property type="entry name" value="Lysozyme-like_dom_sf"/>
</dbReference>
<organism evidence="2 3">
    <name type="scientific">Buchnera aphidicola</name>
    <name type="common">Aphis gossypii</name>
    <dbReference type="NCBI Taxonomy" id="98785"/>
    <lineage>
        <taxon>Bacteria</taxon>
        <taxon>Pseudomonadati</taxon>
        <taxon>Pseudomonadota</taxon>
        <taxon>Gammaproteobacteria</taxon>
        <taxon>Enterobacterales</taxon>
        <taxon>Erwiniaceae</taxon>
        <taxon>Buchnera</taxon>
    </lineage>
</organism>
<name>A0A5J6ZDK6_9GAMM</name>
<dbReference type="EMBL" id="CP042426">
    <property type="protein sequence ID" value="QFQ32045.1"/>
    <property type="molecule type" value="Genomic_DNA"/>
</dbReference>
<dbReference type="SUPFAM" id="SSF53955">
    <property type="entry name" value="Lysozyme-like"/>
    <property type="match status" value="1"/>
</dbReference>
<feature type="domain" description="Glycosyl transferase family 51" evidence="1">
    <location>
        <begin position="3"/>
        <end position="39"/>
    </location>
</feature>
<dbReference type="InterPro" id="IPR001264">
    <property type="entry name" value="Glyco_trans_51"/>
</dbReference>
<dbReference type="AlphaFoldDB" id="A0A5J6ZDK6"/>
<dbReference type="RefSeq" id="WP_158346199.1">
    <property type="nucleotide sequence ID" value="NZ_CP042426.1"/>
</dbReference>
<evidence type="ECO:0000313" key="2">
    <source>
        <dbReference type="EMBL" id="QFQ32045.1"/>
    </source>
</evidence>
<gene>
    <name evidence="2" type="ORF">FQV32_01235</name>
</gene>
<dbReference type="Proteomes" id="UP000326914">
    <property type="component" value="Chromosome"/>
</dbReference>